<accession>A0A0K2ZPA6</accession>
<gene>
    <name evidence="1" type="ORF">XTPLMG730_1059</name>
</gene>
<name>A0A0K2ZPA6_9XANT</name>
<sequence length="31" mass="3178">MTKGDISLALAGTGKGWDLGVAVGGFTIERR</sequence>
<proteinExistence type="predicted"/>
<evidence type="ECO:0000313" key="1">
    <source>
        <dbReference type="EMBL" id="CTP85225.1"/>
    </source>
</evidence>
<protein>
    <submittedName>
        <fullName evidence="1">Uncharacterized protein</fullName>
    </submittedName>
</protein>
<organism evidence="1 2">
    <name type="scientific">Xanthomonas graminis pv. phlei</name>
    <dbReference type="NCBI Taxonomy" id="487906"/>
    <lineage>
        <taxon>Bacteria</taxon>
        <taxon>Pseudomonadati</taxon>
        <taxon>Pseudomonadota</taxon>
        <taxon>Gammaproteobacteria</taxon>
        <taxon>Lysobacterales</taxon>
        <taxon>Lysobacteraceae</taxon>
        <taxon>Xanthomonas</taxon>
        <taxon>Xanthomonas translucens group</taxon>
        <taxon>Xanthomonas graminis</taxon>
    </lineage>
</organism>
<dbReference type="AlphaFoldDB" id="A0A0K2ZPA6"/>
<evidence type="ECO:0000313" key="2">
    <source>
        <dbReference type="Proteomes" id="UP000045978"/>
    </source>
</evidence>
<dbReference type="Proteomes" id="UP000045978">
    <property type="component" value="Unassembled WGS sequence"/>
</dbReference>
<reference evidence="1 2" key="1">
    <citation type="submission" date="2015-07" db="EMBL/GenBank/DDBJ databases">
        <authorList>
            <person name="Noorani M."/>
        </authorList>
    </citation>
    <scope>NUCLEOTIDE SEQUENCE [LARGE SCALE GENOMIC DNA]</scope>
    <source>
        <strain evidence="1">LMG730</strain>
    </source>
</reference>
<dbReference type="EMBL" id="CXOJ01000017">
    <property type="protein sequence ID" value="CTP85225.1"/>
    <property type="molecule type" value="Genomic_DNA"/>
</dbReference>